<comment type="caution">
    <text evidence="1">The sequence shown here is derived from an EMBL/GenBank/DDBJ whole genome shotgun (WGS) entry which is preliminary data.</text>
</comment>
<protein>
    <submittedName>
        <fullName evidence="1">Uncharacterized protein</fullName>
    </submittedName>
</protein>
<gene>
    <name evidence="1" type="ORF">V5O48_014631</name>
</gene>
<sequence length="375" mass="41774">MEKSQGCPLYIWIDTAEPSTDADNDVWEILAEHFCQCAELVLDMFDLQAFLETVTTSEVSFASLTVLNAASTECPFDTEFWFWEAMALAAKLTTVRIPYMLPTLALPYPQLTQLKLGFLTNLYYDRFLDVLHLSAVGANRSIDWEPVEADDTFLGCLLASLEMPSLHTFQLAFTDTLGESDSEALWSSALLAFLSRSSASLQRLTLRIQYFRALLQPLSVLLQNTPRLTRFELHIEHSEPSESNFHSMDDYVASFLLALEVQFTLLPNLSSLMLQFEESMHVAHSKVIERMLKLAMARGTDSPSTAAGVRPLTSLRLQRLHGSSLCTFVPSQAVTQVITSLREVGVAVDIEDVQGSFLELTADEGSPEYESASSS</sequence>
<proteinExistence type="predicted"/>
<evidence type="ECO:0000313" key="2">
    <source>
        <dbReference type="Proteomes" id="UP001465976"/>
    </source>
</evidence>
<name>A0ABR3EWV0_9AGAR</name>
<accession>A0ABR3EWV0</accession>
<reference evidence="1 2" key="1">
    <citation type="submission" date="2024-02" db="EMBL/GenBank/DDBJ databases">
        <title>A draft genome for the cacao thread blight pathogen Marasmius crinis-equi.</title>
        <authorList>
            <person name="Cohen S.P."/>
            <person name="Baruah I.K."/>
            <person name="Amoako-Attah I."/>
            <person name="Bukari Y."/>
            <person name="Meinhardt L.W."/>
            <person name="Bailey B.A."/>
        </authorList>
    </citation>
    <scope>NUCLEOTIDE SEQUENCE [LARGE SCALE GENOMIC DNA]</scope>
    <source>
        <strain evidence="1 2">GH-76</strain>
    </source>
</reference>
<evidence type="ECO:0000313" key="1">
    <source>
        <dbReference type="EMBL" id="KAL0567365.1"/>
    </source>
</evidence>
<feature type="non-terminal residue" evidence="1">
    <location>
        <position position="375"/>
    </location>
</feature>
<dbReference type="EMBL" id="JBAHYK010001605">
    <property type="protein sequence ID" value="KAL0567365.1"/>
    <property type="molecule type" value="Genomic_DNA"/>
</dbReference>
<organism evidence="1 2">
    <name type="scientific">Marasmius crinis-equi</name>
    <dbReference type="NCBI Taxonomy" id="585013"/>
    <lineage>
        <taxon>Eukaryota</taxon>
        <taxon>Fungi</taxon>
        <taxon>Dikarya</taxon>
        <taxon>Basidiomycota</taxon>
        <taxon>Agaricomycotina</taxon>
        <taxon>Agaricomycetes</taxon>
        <taxon>Agaricomycetidae</taxon>
        <taxon>Agaricales</taxon>
        <taxon>Marasmiineae</taxon>
        <taxon>Marasmiaceae</taxon>
        <taxon>Marasmius</taxon>
    </lineage>
</organism>
<dbReference type="Proteomes" id="UP001465976">
    <property type="component" value="Unassembled WGS sequence"/>
</dbReference>
<keyword evidence="2" id="KW-1185">Reference proteome</keyword>